<protein>
    <recommendedName>
        <fullName evidence="1">Schlafen AlbA-2 domain-containing protein</fullName>
    </recommendedName>
</protein>
<sequence length="334" mass="38629">MLEKVIQLIEYESENSRLDFKRVQYPLGSAKHKGEFLKDLSAMANGQAEEDKYIIIGISENGGTAEGFINIEELVSEADYQQFLNSYIEPNINFEYRSFAYQNHQLAYFRIYDNNERPYLFKKDFFMAETGKPSGFRTGDGYIRLGSGTKKMERKDFERIYKSRLDAPDKKDFIEIETYIGNSTNSEIRGKNFLDFKVSNQSSEQIHLDVELRIDAKGASLIIAEDLIHQEFVHRQRNKRNSNLFGFTDLPSVYMPNLHVELKKEDSEYVIKRTRRANSNGAVTIPQYDSDGDIFLSDLIIIPEFTKYIKGKLILRSDAFKGAPLIKELDFNFG</sequence>
<dbReference type="EMBL" id="JSYN01000021">
    <property type="protein sequence ID" value="KIA92282.1"/>
    <property type="molecule type" value="Genomic_DNA"/>
</dbReference>
<dbReference type="Proteomes" id="UP000031246">
    <property type="component" value="Unassembled WGS sequence"/>
</dbReference>
<comment type="caution">
    <text evidence="2">The sequence shown here is derived from an EMBL/GenBank/DDBJ whole genome shotgun (WGS) entry which is preliminary data.</text>
</comment>
<dbReference type="InterPro" id="IPR007421">
    <property type="entry name" value="Schlafen_AlbA_2_dom"/>
</dbReference>
<dbReference type="AlphaFoldDB" id="A0A0C1FH16"/>
<keyword evidence="3" id="KW-1185">Reference proteome</keyword>
<reference evidence="2 3" key="1">
    <citation type="submission" date="2014-10" db="EMBL/GenBank/DDBJ databases">
        <title>Pedobacter Kyungheensis.</title>
        <authorList>
            <person name="Anderson B.M."/>
            <person name="Newman J.D."/>
        </authorList>
    </citation>
    <scope>NUCLEOTIDE SEQUENCE [LARGE SCALE GENOMIC DNA]</scope>
    <source>
        <strain evidence="2 3">KACC 16221</strain>
    </source>
</reference>
<name>A0A0C1FH16_9SPHI</name>
<organism evidence="2 3">
    <name type="scientific">Pedobacter kyungheensis</name>
    <dbReference type="NCBI Taxonomy" id="1069985"/>
    <lineage>
        <taxon>Bacteria</taxon>
        <taxon>Pseudomonadati</taxon>
        <taxon>Bacteroidota</taxon>
        <taxon>Sphingobacteriia</taxon>
        <taxon>Sphingobacteriales</taxon>
        <taxon>Sphingobacteriaceae</taxon>
        <taxon>Pedobacter</taxon>
    </lineage>
</organism>
<accession>A0A0C1FH16</accession>
<evidence type="ECO:0000313" key="2">
    <source>
        <dbReference type="EMBL" id="KIA92282.1"/>
    </source>
</evidence>
<evidence type="ECO:0000259" key="1">
    <source>
        <dbReference type="Pfam" id="PF04326"/>
    </source>
</evidence>
<dbReference type="Gene3D" id="3.30.950.30">
    <property type="entry name" value="Schlafen, AAA domain"/>
    <property type="match status" value="1"/>
</dbReference>
<dbReference type="InterPro" id="IPR038461">
    <property type="entry name" value="Schlafen_AlbA_2_dom_sf"/>
</dbReference>
<dbReference type="RefSeq" id="WP_039478823.1">
    <property type="nucleotide sequence ID" value="NZ_JSYN01000021.1"/>
</dbReference>
<dbReference type="OrthoDB" id="800010at2"/>
<dbReference type="Pfam" id="PF04326">
    <property type="entry name" value="SLFN_AlbA_2"/>
    <property type="match status" value="1"/>
</dbReference>
<proteinExistence type="predicted"/>
<feature type="domain" description="Schlafen AlbA-2" evidence="1">
    <location>
        <begin position="14"/>
        <end position="153"/>
    </location>
</feature>
<gene>
    <name evidence="2" type="ORF">OC25_17780</name>
</gene>
<evidence type="ECO:0000313" key="3">
    <source>
        <dbReference type="Proteomes" id="UP000031246"/>
    </source>
</evidence>